<dbReference type="InterPro" id="IPR055713">
    <property type="entry name" value="DUF7289"/>
</dbReference>
<feature type="domain" description="VWFA" evidence="2">
    <location>
        <begin position="314"/>
        <end position="522"/>
    </location>
</feature>
<dbReference type="Proteomes" id="UP001596432">
    <property type="component" value="Unassembled WGS sequence"/>
</dbReference>
<name>A0ABD5Y8Q4_9EURY</name>
<comment type="caution">
    <text evidence="3">The sequence shown here is derived from an EMBL/GenBank/DDBJ whole genome shotgun (WGS) entry which is preliminary data.</text>
</comment>
<keyword evidence="1" id="KW-0812">Transmembrane</keyword>
<dbReference type="Gene3D" id="3.40.50.410">
    <property type="entry name" value="von Willebrand factor, type A domain"/>
    <property type="match status" value="1"/>
</dbReference>
<evidence type="ECO:0000313" key="3">
    <source>
        <dbReference type="EMBL" id="MFC7140784.1"/>
    </source>
</evidence>
<evidence type="ECO:0000256" key="1">
    <source>
        <dbReference type="SAM" id="Phobius"/>
    </source>
</evidence>
<evidence type="ECO:0000259" key="2">
    <source>
        <dbReference type="PROSITE" id="PS50234"/>
    </source>
</evidence>
<reference evidence="3 4" key="1">
    <citation type="journal article" date="2019" name="Int. J. Syst. Evol. Microbiol.">
        <title>The Global Catalogue of Microorganisms (GCM) 10K type strain sequencing project: providing services to taxonomists for standard genome sequencing and annotation.</title>
        <authorList>
            <consortium name="The Broad Institute Genomics Platform"/>
            <consortium name="The Broad Institute Genome Sequencing Center for Infectious Disease"/>
            <person name="Wu L."/>
            <person name="Ma J."/>
        </authorList>
    </citation>
    <scope>NUCLEOTIDE SEQUENCE [LARGE SCALE GENOMIC DNA]</scope>
    <source>
        <strain evidence="3 4">XZYJT29</strain>
    </source>
</reference>
<dbReference type="Pfam" id="PF23960">
    <property type="entry name" value="DUF7289"/>
    <property type="match status" value="1"/>
</dbReference>
<keyword evidence="1" id="KW-0472">Membrane</keyword>
<proteinExistence type="predicted"/>
<dbReference type="InterPro" id="IPR036465">
    <property type="entry name" value="vWFA_dom_sf"/>
</dbReference>
<sequence>MGTIETSGRGQSGIIGMVILIGLVLTGAMLVLVSGSSAISELQQDRSDVSSQVAMEGADSKLASLTSSEYSARDRFSLGDLERNDARLIRSGFLNVTVNRNATCATNITLSSIRYENDEGQTVAYEAGGVWSAGDNGSTMQTAPDVQYRNGSLDVSVTNLTGEVSSEKNQAFYNATTSKRESTARSQQVITGTCARPDNVTLEVQSDFYLAWGDYLERELGVETDVYASNRTAVAYLNQSDLPRRVDDSRNHVINVSNAPYMDEVEIDGNSIRVTKNVSNDYRTYVEALSKNRLDIGQIRRIQNAQNVTGPPLDVVFVVDESGSMSWDANPSKPGCHQGDPPTASCQSKREAVQEAIQMFVGDLNASKDRVGLIGFYEPDSDNAQYYRTNGRYLTDSFDAFNATVGHTSSSGGTHGNAGLRDANLVHHLKSNQTRRRIVVFLSDGANDNENTWIDGTQYTLDEAAIYRSQQAAEMGTTIHTIGFGDKNYIDQDVLKDINGSTGGRYYFADNASRLDDIFEDIATRISSTRQIARMPTSTSLQTGAGRTYAPQIAGDTDRIAVNTSDGTQYLNINDPTAPTLFSHSFALADNESLSFNASTYNCAEWRGTGITRSHNGSTYQVTRCTNMTTQDETLGADNATMFRDGDNMTSFLEGDSPAWWQEDVEEAIDSRSDVRLNSTSNIVHMKSNQALVVLDYPDGTNSTNRLALLYQIGLAESEAKPEGVINIRVNNVKVSS</sequence>
<keyword evidence="1" id="KW-1133">Transmembrane helix</keyword>
<feature type="transmembrane region" description="Helical" evidence="1">
    <location>
        <begin position="12"/>
        <end position="33"/>
    </location>
</feature>
<keyword evidence="4" id="KW-1185">Reference proteome</keyword>
<dbReference type="InterPro" id="IPR002035">
    <property type="entry name" value="VWF_A"/>
</dbReference>
<dbReference type="EMBL" id="JBHTAS010000001">
    <property type="protein sequence ID" value="MFC7140784.1"/>
    <property type="molecule type" value="Genomic_DNA"/>
</dbReference>
<dbReference type="CDD" id="cd00198">
    <property type="entry name" value="vWFA"/>
    <property type="match status" value="1"/>
</dbReference>
<dbReference type="RefSeq" id="WP_274321875.1">
    <property type="nucleotide sequence ID" value="NZ_CP118158.1"/>
</dbReference>
<dbReference type="PROSITE" id="PS50234">
    <property type="entry name" value="VWFA"/>
    <property type="match status" value="1"/>
</dbReference>
<dbReference type="InterPro" id="IPR052229">
    <property type="entry name" value="Collagen-VI/PIF"/>
</dbReference>
<dbReference type="Pfam" id="PF13519">
    <property type="entry name" value="VWA_2"/>
    <property type="match status" value="1"/>
</dbReference>
<accession>A0ABD5Y8Q4</accession>
<organism evidence="3 4">
    <name type="scientific">Halosimplex aquaticum</name>
    <dbReference type="NCBI Taxonomy" id="3026162"/>
    <lineage>
        <taxon>Archaea</taxon>
        <taxon>Methanobacteriati</taxon>
        <taxon>Methanobacteriota</taxon>
        <taxon>Stenosarchaea group</taxon>
        <taxon>Halobacteria</taxon>
        <taxon>Halobacteriales</taxon>
        <taxon>Haloarculaceae</taxon>
        <taxon>Halosimplex</taxon>
    </lineage>
</organism>
<evidence type="ECO:0000313" key="4">
    <source>
        <dbReference type="Proteomes" id="UP001596432"/>
    </source>
</evidence>
<dbReference type="SMART" id="SM00327">
    <property type="entry name" value="VWA"/>
    <property type="match status" value="1"/>
</dbReference>
<protein>
    <submittedName>
        <fullName evidence="3">VWA domain-containing protein</fullName>
    </submittedName>
</protein>
<dbReference type="AlphaFoldDB" id="A0ABD5Y8Q4"/>
<dbReference type="PANTHER" id="PTHR22588">
    <property type="entry name" value="VWFA DOMAIN-CONTAINING PROTEIN"/>
    <property type="match status" value="1"/>
</dbReference>
<dbReference type="PANTHER" id="PTHR22588:SF3">
    <property type="entry name" value="VWFA DOMAIN-CONTAINING PROTEIN"/>
    <property type="match status" value="1"/>
</dbReference>
<dbReference type="SUPFAM" id="SSF53300">
    <property type="entry name" value="vWA-like"/>
    <property type="match status" value="1"/>
</dbReference>
<gene>
    <name evidence="3" type="ORF">ACFQMA_13250</name>
</gene>
<dbReference type="GeneID" id="78821090"/>